<accession>A0A9D1EA11</accession>
<organism evidence="3 4">
    <name type="scientific">Candidatus Pullilachnospira gallistercoris</name>
    <dbReference type="NCBI Taxonomy" id="2840911"/>
    <lineage>
        <taxon>Bacteria</taxon>
        <taxon>Bacillati</taxon>
        <taxon>Bacillota</taxon>
        <taxon>Clostridia</taxon>
        <taxon>Lachnospirales</taxon>
        <taxon>Lachnospiraceae</taxon>
        <taxon>Lachnospiraceae incertae sedis</taxon>
        <taxon>Candidatus Pullilachnospira</taxon>
    </lineage>
</organism>
<dbReference type="GO" id="GO:0008758">
    <property type="term" value="F:UDP-2,3-diacylglucosamine hydrolase activity"/>
    <property type="evidence" value="ECO:0007669"/>
    <property type="project" value="TreeGrafter"/>
</dbReference>
<dbReference type="InterPro" id="IPR029052">
    <property type="entry name" value="Metallo-depent_PP-like"/>
</dbReference>
<dbReference type="GO" id="GO:0009245">
    <property type="term" value="P:lipid A biosynthetic process"/>
    <property type="evidence" value="ECO:0007669"/>
    <property type="project" value="TreeGrafter"/>
</dbReference>
<dbReference type="SUPFAM" id="SSF56300">
    <property type="entry name" value="Metallo-dependent phosphatases"/>
    <property type="match status" value="1"/>
</dbReference>
<dbReference type="Pfam" id="PF12850">
    <property type="entry name" value="Metallophos_2"/>
    <property type="match status" value="1"/>
</dbReference>
<comment type="caution">
    <text evidence="3">The sequence shown here is derived from an EMBL/GenBank/DDBJ whole genome shotgun (WGS) entry which is preliminary data.</text>
</comment>
<evidence type="ECO:0000313" key="3">
    <source>
        <dbReference type="EMBL" id="HIR70716.1"/>
    </source>
</evidence>
<gene>
    <name evidence="3" type="ORF">IAA55_05495</name>
</gene>
<dbReference type="Gene3D" id="3.60.21.10">
    <property type="match status" value="1"/>
</dbReference>
<dbReference type="Proteomes" id="UP000823912">
    <property type="component" value="Unassembled WGS sequence"/>
</dbReference>
<sequence>MDLSFEQRMERTFAHAPVLPLDRNTRYILFSDCHRGVGDNNDNFLRNEFLYVAALETYFRKGYTYIELGDGDELWENRSMKPIRQAHQQSFEMLEKFERAGRFYMVYGNHDMGKRKGRALPGIILKDAGGGRDIYLTHGHQADLLNSTFWRLSKFLVRYVWRPLERLGFSDPTSAAKNNTKKRKTEQRLSDWAKERGHLLIAGHTHHPMGGDGGSSYFNTGSCIHPGAITGIEIDHRCIALVRWSLSVREDLSLCAVREVISERICMGISGKKENVSLDYPDSRLLQN</sequence>
<reference evidence="3" key="1">
    <citation type="submission" date="2020-10" db="EMBL/GenBank/DDBJ databases">
        <authorList>
            <person name="Gilroy R."/>
        </authorList>
    </citation>
    <scope>NUCLEOTIDE SEQUENCE</scope>
    <source>
        <strain evidence="3">ChiSjej5B23-6657</strain>
    </source>
</reference>
<dbReference type="PANTHER" id="PTHR34990">
    <property type="entry name" value="UDP-2,3-DIACYLGLUCOSAMINE HYDROLASE-RELATED"/>
    <property type="match status" value="1"/>
</dbReference>
<evidence type="ECO:0000256" key="1">
    <source>
        <dbReference type="ARBA" id="ARBA00008950"/>
    </source>
</evidence>
<name>A0A9D1EA11_9FIRM</name>
<dbReference type="PANTHER" id="PTHR34990:SF2">
    <property type="entry name" value="BLL8164 PROTEIN"/>
    <property type="match status" value="1"/>
</dbReference>
<proteinExistence type="inferred from homology"/>
<dbReference type="AlphaFoldDB" id="A0A9D1EA11"/>
<evidence type="ECO:0000259" key="2">
    <source>
        <dbReference type="Pfam" id="PF12850"/>
    </source>
</evidence>
<reference evidence="3" key="2">
    <citation type="journal article" date="2021" name="PeerJ">
        <title>Extensive microbial diversity within the chicken gut microbiome revealed by metagenomics and culture.</title>
        <authorList>
            <person name="Gilroy R."/>
            <person name="Ravi A."/>
            <person name="Getino M."/>
            <person name="Pursley I."/>
            <person name="Horton D.L."/>
            <person name="Alikhan N.F."/>
            <person name="Baker D."/>
            <person name="Gharbi K."/>
            <person name="Hall N."/>
            <person name="Watson M."/>
            <person name="Adriaenssens E.M."/>
            <person name="Foster-Nyarko E."/>
            <person name="Jarju S."/>
            <person name="Secka A."/>
            <person name="Antonio M."/>
            <person name="Oren A."/>
            <person name="Chaudhuri R.R."/>
            <person name="La Ragione R."/>
            <person name="Hildebrand F."/>
            <person name="Pallen M.J."/>
        </authorList>
    </citation>
    <scope>NUCLEOTIDE SEQUENCE</scope>
    <source>
        <strain evidence="3">ChiSjej5B23-6657</strain>
    </source>
</reference>
<dbReference type="InterPro" id="IPR043461">
    <property type="entry name" value="LpxH-like"/>
</dbReference>
<feature type="domain" description="Calcineurin-like phosphoesterase" evidence="2">
    <location>
        <begin position="89"/>
        <end position="225"/>
    </location>
</feature>
<dbReference type="GO" id="GO:0016020">
    <property type="term" value="C:membrane"/>
    <property type="evidence" value="ECO:0007669"/>
    <property type="project" value="GOC"/>
</dbReference>
<comment type="similarity">
    <text evidence="1">Belongs to the metallophosphoesterase superfamily. YfcE family.</text>
</comment>
<dbReference type="EMBL" id="DVHM01000087">
    <property type="protein sequence ID" value="HIR70716.1"/>
    <property type="molecule type" value="Genomic_DNA"/>
</dbReference>
<evidence type="ECO:0000313" key="4">
    <source>
        <dbReference type="Proteomes" id="UP000823912"/>
    </source>
</evidence>
<protein>
    <submittedName>
        <fullName evidence="3">Metallophosphoesterase family protein</fullName>
    </submittedName>
</protein>
<dbReference type="InterPro" id="IPR024654">
    <property type="entry name" value="Calcineurin-like_PHP_lpxH"/>
</dbReference>